<sequence length="99" mass="11006">MILRLQAAAVKSPEVTHCPFHLAGTGPRLRSLKLSLSGQIPVSMTPMTRSDPKSDSLRRVPALSVVFKPRNCGERVVCRWRTCSGMTARMWGRVLRCLS</sequence>
<evidence type="ECO:0000313" key="2">
    <source>
        <dbReference type="Proteomes" id="UP001281410"/>
    </source>
</evidence>
<comment type="caution">
    <text evidence="1">The sequence shown here is derived from an EMBL/GenBank/DDBJ whole genome shotgun (WGS) entry which is preliminary data.</text>
</comment>
<dbReference type="Proteomes" id="UP001281410">
    <property type="component" value="Unassembled WGS sequence"/>
</dbReference>
<proteinExistence type="predicted"/>
<dbReference type="EMBL" id="JANJYJ010000004">
    <property type="protein sequence ID" value="KAK3220606.1"/>
    <property type="molecule type" value="Genomic_DNA"/>
</dbReference>
<evidence type="ECO:0000313" key="1">
    <source>
        <dbReference type="EMBL" id="KAK3220606.1"/>
    </source>
</evidence>
<name>A0AAE0AM84_9ROSI</name>
<dbReference type="AlphaFoldDB" id="A0AAE0AM84"/>
<accession>A0AAE0AM84</accession>
<reference evidence="1" key="1">
    <citation type="journal article" date="2023" name="Plant J.">
        <title>Genome sequences and population genomics provide insights into the demographic history, inbreeding, and mutation load of two 'living fossil' tree species of Dipteronia.</title>
        <authorList>
            <person name="Feng Y."/>
            <person name="Comes H.P."/>
            <person name="Chen J."/>
            <person name="Zhu S."/>
            <person name="Lu R."/>
            <person name="Zhang X."/>
            <person name="Li P."/>
            <person name="Qiu J."/>
            <person name="Olsen K.M."/>
            <person name="Qiu Y."/>
        </authorList>
    </citation>
    <scope>NUCLEOTIDE SEQUENCE</scope>
    <source>
        <strain evidence="1">NBL</strain>
    </source>
</reference>
<keyword evidence="2" id="KW-1185">Reference proteome</keyword>
<organism evidence="1 2">
    <name type="scientific">Dipteronia sinensis</name>
    <dbReference type="NCBI Taxonomy" id="43782"/>
    <lineage>
        <taxon>Eukaryota</taxon>
        <taxon>Viridiplantae</taxon>
        <taxon>Streptophyta</taxon>
        <taxon>Embryophyta</taxon>
        <taxon>Tracheophyta</taxon>
        <taxon>Spermatophyta</taxon>
        <taxon>Magnoliopsida</taxon>
        <taxon>eudicotyledons</taxon>
        <taxon>Gunneridae</taxon>
        <taxon>Pentapetalae</taxon>
        <taxon>rosids</taxon>
        <taxon>malvids</taxon>
        <taxon>Sapindales</taxon>
        <taxon>Sapindaceae</taxon>
        <taxon>Hippocastanoideae</taxon>
        <taxon>Acereae</taxon>
        <taxon>Dipteronia</taxon>
    </lineage>
</organism>
<gene>
    <name evidence="1" type="ORF">Dsin_014576</name>
</gene>
<protein>
    <submittedName>
        <fullName evidence="1">Uncharacterized protein</fullName>
    </submittedName>
</protein>